<feature type="domain" description="Methanolan biosynthesis EpsI" evidence="1">
    <location>
        <begin position="1"/>
        <end position="201"/>
    </location>
</feature>
<accession>A0A9D7E1K0</accession>
<comment type="caution">
    <text evidence="2">The sequence shown here is derived from an EMBL/GenBank/DDBJ whole genome shotgun (WGS) entry which is preliminary data.</text>
</comment>
<evidence type="ECO:0000259" key="1">
    <source>
        <dbReference type="Pfam" id="PF11984"/>
    </source>
</evidence>
<dbReference type="InterPro" id="IPR054653">
    <property type="entry name" value="EpsI_type_B_pred"/>
</dbReference>
<protein>
    <submittedName>
        <fullName evidence="2">EpsI family protein</fullName>
    </submittedName>
</protein>
<dbReference type="InterPro" id="IPR014263">
    <property type="entry name" value="Methanolan_biosynth_EpsI"/>
</dbReference>
<dbReference type="AlphaFoldDB" id="A0A9D7E1K0"/>
<evidence type="ECO:0000313" key="3">
    <source>
        <dbReference type="Proteomes" id="UP000807785"/>
    </source>
</evidence>
<proteinExistence type="predicted"/>
<dbReference type="Proteomes" id="UP000807785">
    <property type="component" value="Unassembled WGS sequence"/>
</dbReference>
<gene>
    <name evidence="2" type="primary">epsI</name>
    <name evidence="2" type="ORF">IPH26_18700</name>
</gene>
<name>A0A9D7E1K0_9PROT</name>
<dbReference type="NCBIfam" id="TIGR02914">
    <property type="entry name" value="EpsI_fam"/>
    <property type="match status" value="1"/>
</dbReference>
<sequence>MLSASIGAVMFEPDLRQVSQREPLGLDALVPKSFSDWHVDESVIPVLPSPELEEKMNRTYDETLARTYINRAGSRVMLSIAYGGDQTGRLRVHRPESCYSAQGFLVTKIAETRIPVGKTMVPAKRLVAQAGARQEPITYWIRIGDEAVTSLFGQRIAQLKRGLTGEVPEGLIFRVSSLGVQRDVEYALHDRFIAELLNALPIDQQSKLIGRAATP</sequence>
<dbReference type="Pfam" id="PF11984">
    <property type="entry name" value="DUF3485"/>
    <property type="match status" value="1"/>
</dbReference>
<organism evidence="2 3">
    <name type="scientific">Candidatus Methylophosphatis roskildensis</name>
    <dbReference type="NCBI Taxonomy" id="2899263"/>
    <lineage>
        <taxon>Bacteria</taxon>
        <taxon>Pseudomonadati</taxon>
        <taxon>Pseudomonadota</taxon>
        <taxon>Betaproteobacteria</taxon>
        <taxon>Nitrosomonadales</taxon>
        <taxon>Sterolibacteriaceae</taxon>
        <taxon>Candidatus Methylophosphatis</taxon>
    </lineage>
</organism>
<evidence type="ECO:0000313" key="2">
    <source>
        <dbReference type="EMBL" id="MBK6974865.1"/>
    </source>
</evidence>
<reference evidence="2" key="1">
    <citation type="submission" date="2020-10" db="EMBL/GenBank/DDBJ databases">
        <title>Connecting structure to function with the recovery of over 1000 high-quality activated sludge metagenome-assembled genomes encoding full-length rRNA genes using long-read sequencing.</title>
        <authorList>
            <person name="Singleton C.M."/>
            <person name="Petriglieri F."/>
            <person name="Kristensen J.M."/>
            <person name="Kirkegaard R.H."/>
            <person name="Michaelsen T.Y."/>
            <person name="Andersen M.H."/>
            <person name="Karst S.M."/>
            <person name="Dueholm M.S."/>
            <person name="Nielsen P.H."/>
            <person name="Albertsen M."/>
        </authorList>
    </citation>
    <scope>NUCLEOTIDE SEQUENCE</scope>
    <source>
        <strain evidence="2">Bjer_18-Q3-R1-45_BAT3C.347</strain>
    </source>
</reference>
<dbReference type="NCBIfam" id="NF045609">
    <property type="entry name" value="EpsI_type_B"/>
    <property type="match status" value="1"/>
</dbReference>
<dbReference type="EMBL" id="JADJEV010000005">
    <property type="protein sequence ID" value="MBK6974865.1"/>
    <property type="molecule type" value="Genomic_DNA"/>
</dbReference>